<evidence type="ECO:0000256" key="6">
    <source>
        <dbReference type="ARBA" id="ARBA00022840"/>
    </source>
</evidence>
<gene>
    <name evidence="10" type="ORF">NHX12_000956</name>
</gene>
<dbReference type="OrthoDB" id="248923at2759"/>
<comment type="caution">
    <text evidence="10">The sequence shown here is derived from an EMBL/GenBank/DDBJ whole genome shotgun (WGS) entry which is preliminary data.</text>
</comment>
<dbReference type="AlphaFoldDB" id="A0A9Q0IGP5"/>
<dbReference type="GO" id="GO:0004674">
    <property type="term" value="F:protein serine/threonine kinase activity"/>
    <property type="evidence" value="ECO:0007669"/>
    <property type="project" value="UniProtKB-KW"/>
</dbReference>
<accession>A0A9Q0IGP5</accession>
<dbReference type="GO" id="GO:0005524">
    <property type="term" value="F:ATP binding"/>
    <property type="evidence" value="ECO:0007669"/>
    <property type="project" value="UniProtKB-KW"/>
</dbReference>
<evidence type="ECO:0000256" key="8">
    <source>
        <dbReference type="ARBA" id="ARBA00048679"/>
    </source>
</evidence>
<dbReference type="EC" id="2.7.11.1" evidence="1"/>
<keyword evidence="4" id="KW-0547">Nucleotide-binding</keyword>
<evidence type="ECO:0000256" key="7">
    <source>
        <dbReference type="ARBA" id="ARBA00047899"/>
    </source>
</evidence>
<keyword evidence="3" id="KW-0808">Transferase</keyword>
<evidence type="ECO:0000256" key="4">
    <source>
        <dbReference type="ARBA" id="ARBA00022741"/>
    </source>
</evidence>
<evidence type="ECO:0000256" key="1">
    <source>
        <dbReference type="ARBA" id="ARBA00012513"/>
    </source>
</evidence>
<keyword evidence="5" id="KW-0418">Kinase</keyword>
<feature type="region of interest" description="Disordered" evidence="9">
    <location>
        <begin position="126"/>
        <end position="286"/>
    </location>
</feature>
<dbReference type="InterPro" id="IPR011009">
    <property type="entry name" value="Kinase-like_dom_sf"/>
</dbReference>
<comment type="catalytic activity">
    <reaction evidence="7">
        <text>L-threonyl-[protein] + ATP = O-phospho-L-threonyl-[protein] + ADP + H(+)</text>
        <dbReference type="Rhea" id="RHEA:46608"/>
        <dbReference type="Rhea" id="RHEA-COMP:11060"/>
        <dbReference type="Rhea" id="RHEA-COMP:11605"/>
        <dbReference type="ChEBI" id="CHEBI:15378"/>
        <dbReference type="ChEBI" id="CHEBI:30013"/>
        <dbReference type="ChEBI" id="CHEBI:30616"/>
        <dbReference type="ChEBI" id="CHEBI:61977"/>
        <dbReference type="ChEBI" id="CHEBI:456216"/>
        <dbReference type="EC" id="2.7.11.1"/>
    </reaction>
</comment>
<evidence type="ECO:0000256" key="5">
    <source>
        <dbReference type="ARBA" id="ARBA00022777"/>
    </source>
</evidence>
<reference evidence="10" key="1">
    <citation type="submission" date="2022-07" db="EMBL/GenBank/DDBJ databases">
        <title>Chromosome-level genome of Muraenolepis orangiensis.</title>
        <authorList>
            <person name="Kim J."/>
        </authorList>
    </citation>
    <scope>NUCLEOTIDE SEQUENCE</scope>
    <source>
        <strain evidence="10">KU_S4_2022</strain>
        <tissue evidence="10">Muscle</tissue>
    </source>
</reference>
<dbReference type="SUPFAM" id="SSF56112">
    <property type="entry name" value="Protein kinase-like (PK-like)"/>
    <property type="match status" value="1"/>
</dbReference>
<feature type="compositionally biased region" description="Polar residues" evidence="9">
    <location>
        <begin position="173"/>
        <end position="248"/>
    </location>
</feature>
<dbReference type="EMBL" id="JANIIK010000109">
    <property type="protein sequence ID" value="KAJ3597430.1"/>
    <property type="molecule type" value="Genomic_DNA"/>
</dbReference>
<organism evidence="10 11">
    <name type="scientific">Muraenolepis orangiensis</name>
    <name type="common">Patagonian moray cod</name>
    <dbReference type="NCBI Taxonomy" id="630683"/>
    <lineage>
        <taxon>Eukaryota</taxon>
        <taxon>Metazoa</taxon>
        <taxon>Chordata</taxon>
        <taxon>Craniata</taxon>
        <taxon>Vertebrata</taxon>
        <taxon>Euteleostomi</taxon>
        <taxon>Actinopterygii</taxon>
        <taxon>Neopterygii</taxon>
        <taxon>Teleostei</taxon>
        <taxon>Neoteleostei</taxon>
        <taxon>Acanthomorphata</taxon>
        <taxon>Zeiogadaria</taxon>
        <taxon>Gadariae</taxon>
        <taxon>Gadiformes</taxon>
        <taxon>Muraenolepidoidei</taxon>
        <taxon>Muraenolepididae</taxon>
        <taxon>Muraenolepis</taxon>
    </lineage>
</organism>
<keyword evidence="11" id="KW-1185">Reference proteome</keyword>
<dbReference type="PANTHER" id="PTHR44899">
    <property type="entry name" value="CAMK FAMILY PROTEIN KINASE"/>
    <property type="match status" value="1"/>
</dbReference>
<keyword evidence="6" id="KW-0067">ATP-binding</keyword>
<evidence type="ECO:0000313" key="10">
    <source>
        <dbReference type="EMBL" id="KAJ3597430.1"/>
    </source>
</evidence>
<evidence type="ECO:0000256" key="9">
    <source>
        <dbReference type="SAM" id="MobiDB-lite"/>
    </source>
</evidence>
<dbReference type="PANTHER" id="PTHR44899:SF8">
    <property type="entry name" value="NIMA-RELATED KINASE 11"/>
    <property type="match status" value="1"/>
</dbReference>
<evidence type="ECO:0000256" key="2">
    <source>
        <dbReference type="ARBA" id="ARBA00022527"/>
    </source>
</evidence>
<dbReference type="InterPro" id="IPR051131">
    <property type="entry name" value="NEK_Ser/Thr_kinase_NIMA"/>
</dbReference>
<keyword evidence="2" id="KW-0723">Serine/threonine-protein kinase</keyword>
<evidence type="ECO:0000256" key="3">
    <source>
        <dbReference type="ARBA" id="ARBA00022679"/>
    </source>
</evidence>
<dbReference type="Gene3D" id="1.10.510.10">
    <property type="entry name" value="Transferase(Phosphotransferase) domain 1"/>
    <property type="match status" value="1"/>
</dbReference>
<name>A0A9Q0IGP5_9TELE</name>
<comment type="catalytic activity">
    <reaction evidence="8">
        <text>L-seryl-[protein] + ATP = O-phospho-L-seryl-[protein] + ADP + H(+)</text>
        <dbReference type="Rhea" id="RHEA:17989"/>
        <dbReference type="Rhea" id="RHEA-COMP:9863"/>
        <dbReference type="Rhea" id="RHEA-COMP:11604"/>
        <dbReference type="ChEBI" id="CHEBI:15378"/>
        <dbReference type="ChEBI" id="CHEBI:29999"/>
        <dbReference type="ChEBI" id="CHEBI:30616"/>
        <dbReference type="ChEBI" id="CHEBI:83421"/>
        <dbReference type="ChEBI" id="CHEBI:456216"/>
        <dbReference type="EC" id="2.7.11.1"/>
    </reaction>
</comment>
<proteinExistence type="predicted"/>
<protein>
    <recommendedName>
        <fullName evidence="1">non-specific serine/threonine protein kinase</fullName>
        <ecNumber evidence="1">2.7.11.1</ecNumber>
    </recommendedName>
</protein>
<dbReference type="Proteomes" id="UP001148018">
    <property type="component" value="Unassembled WGS sequence"/>
</dbReference>
<sequence length="370" mass="40424">MCCLSHAFEAPSFLSVVVKIMEGPTPKLPPTYSPDLSSVMQRMLDKQSSSRPGAADVLRSSFIQKNMQSSLAEKHAAQIAQAMQGKVHLRTLRERCLAEEKYREVSARRQELRTRHFETLSLDVFTESPGGTLRPSQPITAEDRPLPGGSEPMRGQPAEDTCPPEQGAHAHTSPHSSHLPSQLTPPLTAHTSPHSSHLPSQLTPPLTAHTSPHSSHLPSQLTPPLTAHTSPHSSHLPSQLTPPLTAHTSGICDSGSDLGAPSVSSEGTDVLDPPGPPHCLDPPGSQDLARVHSSLVETCIQRMRELLCRRLGEEVSQKLYEDLKEARQRGEGDSRVLDTLVPRDGFLLDQILYHEDQQDQIQQNSQQEEG</sequence>
<evidence type="ECO:0000313" key="11">
    <source>
        <dbReference type="Proteomes" id="UP001148018"/>
    </source>
</evidence>